<accession>A0ACA9MXH6</accession>
<feature type="non-terminal residue" evidence="1">
    <location>
        <position position="1"/>
    </location>
</feature>
<organism evidence="1 2">
    <name type="scientific">Scutellospora calospora</name>
    <dbReference type="NCBI Taxonomy" id="85575"/>
    <lineage>
        <taxon>Eukaryota</taxon>
        <taxon>Fungi</taxon>
        <taxon>Fungi incertae sedis</taxon>
        <taxon>Mucoromycota</taxon>
        <taxon>Glomeromycotina</taxon>
        <taxon>Glomeromycetes</taxon>
        <taxon>Diversisporales</taxon>
        <taxon>Gigasporaceae</taxon>
        <taxon>Scutellospora</taxon>
    </lineage>
</organism>
<sequence length="101" mass="11746">LVAQNVLNINNLVINIRILDDGYNVGRKIKHVIITCTVLDDILNIYKANSYYTIILYSGGENYKILQKVMELMISELHNLITNRLDSNRIKWKVKLYFSSD</sequence>
<keyword evidence="2" id="KW-1185">Reference proteome</keyword>
<proteinExistence type="predicted"/>
<protein>
    <submittedName>
        <fullName evidence="1">2913_t:CDS:1</fullName>
    </submittedName>
</protein>
<name>A0ACA9MXH6_9GLOM</name>
<gene>
    <name evidence="1" type="ORF">SCALOS_LOCUS7631</name>
</gene>
<comment type="caution">
    <text evidence="1">The sequence shown here is derived from an EMBL/GenBank/DDBJ whole genome shotgun (WGS) entry which is preliminary data.</text>
</comment>
<dbReference type="Proteomes" id="UP000789860">
    <property type="component" value="Unassembled WGS sequence"/>
</dbReference>
<evidence type="ECO:0000313" key="1">
    <source>
        <dbReference type="EMBL" id="CAG8620450.1"/>
    </source>
</evidence>
<dbReference type="EMBL" id="CAJVPM010017549">
    <property type="protein sequence ID" value="CAG8620450.1"/>
    <property type="molecule type" value="Genomic_DNA"/>
</dbReference>
<reference evidence="1" key="1">
    <citation type="submission" date="2021-06" db="EMBL/GenBank/DDBJ databases">
        <authorList>
            <person name="Kallberg Y."/>
            <person name="Tangrot J."/>
            <person name="Rosling A."/>
        </authorList>
    </citation>
    <scope>NUCLEOTIDE SEQUENCE</scope>
    <source>
        <strain evidence="1">AU212A</strain>
    </source>
</reference>
<evidence type="ECO:0000313" key="2">
    <source>
        <dbReference type="Proteomes" id="UP000789860"/>
    </source>
</evidence>